<sequence>MPLLIQYIGMAAKNGRTAQDRLGEGHDKLQTILAELVDRDSFRSASVILYKPGELDCDAITFEQVVKTLEASLIQHFKPSPLNKEHLNFPKNKTN</sequence>
<dbReference type="AlphaFoldDB" id="W7QX16"/>
<dbReference type="EMBL" id="ARZY01000019">
    <property type="protein sequence ID" value="EWH09820.1"/>
    <property type="molecule type" value="Genomic_DNA"/>
</dbReference>
<accession>W7QX16</accession>
<comment type="caution">
    <text evidence="1">The sequence shown here is derived from an EMBL/GenBank/DDBJ whole genome shotgun (WGS) entry which is preliminary data.</text>
</comment>
<evidence type="ECO:0000313" key="2">
    <source>
        <dbReference type="Proteomes" id="UP000019276"/>
    </source>
</evidence>
<evidence type="ECO:0000313" key="1">
    <source>
        <dbReference type="EMBL" id="EWH09820.1"/>
    </source>
</evidence>
<organism evidence="1 2">
    <name type="scientific">Catenovulum agarivorans DS-2</name>
    <dbReference type="NCBI Taxonomy" id="1328313"/>
    <lineage>
        <taxon>Bacteria</taxon>
        <taxon>Pseudomonadati</taxon>
        <taxon>Pseudomonadota</taxon>
        <taxon>Gammaproteobacteria</taxon>
        <taxon>Alteromonadales</taxon>
        <taxon>Alteromonadaceae</taxon>
        <taxon>Catenovulum</taxon>
    </lineage>
</organism>
<gene>
    <name evidence="1" type="ORF">DS2_11063</name>
</gene>
<reference evidence="1 2" key="1">
    <citation type="journal article" date="2014" name="Genome Announc.">
        <title>Draft Genome Sequence of the Agar-Degrading Bacterium Catenovulum sp. Strain DS-2, Isolated from Intestines of Haliotis diversicolor.</title>
        <authorList>
            <person name="Shan D."/>
            <person name="Li X."/>
            <person name="Gu Z."/>
            <person name="Wei G."/>
            <person name="Gao Z."/>
            <person name="Shao Z."/>
        </authorList>
    </citation>
    <scope>NUCLEOTIDE SEQUENCE [LARGE SCALE GENOMIC DNA]</scope>
    <source>
        <strain evidence="1 2">DS-2</strain>
    </source>
</reference>
<dbReference type="Proteomes" id="UP000019276">
    <property type="component" value="Unassembled WGS sequence"/>
</dbReference>
<name>W7QX16_9ALTE</name>
<proteinExistence type="predicted"/>
<keyword evidence="2" id="KW-1185">Reference proteome</keyword>
<protein>
    <submittedName>
        <fullName evidence="1">Uncharacterized protein</fullName>
    </submittedName>
</protein>